<dbReference type="PANTHER" id="PTHR47566">
    <property type="match status" value="1"/>
</dbReference>
<dbReference type="EMBL" id="BBNS01000003">
    <property type="protein sequence ID" value="GAL69833.1"/>
    <property type="molecule type" value="Genomic_DNA"/>
</dbReference>
<dbReference type="AlphaFoldDB" id="A0A090W0V3"/>
<evidence type="ECO:0000256" key="1">
    <source>
        <dbReference type="ARBA" id="ARBA00022614"/>
    </source>
</evidence>
<keyword evidence="1" id="KW-0433">Leucine-rich repeat</keyword>
<dbReference type="InterPro" id="IPR052574">
    <property type="entry name" value="CDIRP"/>
</dbReference>
<dbReference type="InterPro" id="IPR032675">
    <property type="entry name" value="LRR_dom_sf"/>
</dbReference>
<evidence type="ECO:0000256" key="2">
    <source>
        <dbReference type="ARBA" id="ARBA00022737"/>
    </source>
</evidence>
<accession>A0A090W0V3</accession>
<keyword evidence="3" id="KW-0472">Membrane</keyword>
<protein>
    <submittedName>
        <fullName evidence="4">Internalin-like protein (LPXTG motif) Lmo0331 homolog</fullName>
    </submittedName>
</protein>
<gene>
    <name evidence="4" type="ORF">JCM19302_728</name>
</gene>
<dbReference type="Proteomes" id="UP000029646">
    <property type="component" value="Unassembled WGS sequence"/>
</dbReference>
<evidence type="ECO:0000313" key="4">
    <source>
        <dbReference type="EMBL" id="GAL69833.1"/>
    </source>
</evidence>
<reference evidence="4 5" key="1">
    <citation type="journal article" date="2014" name="Genome Announc.">
        <title>Draft Genome Sequence of Marine Flavobacterium Jejuia pallidilutea Strain 11shimoA1 and Pigmentation Mutants.</title>
        <authorList>
            <person name="Takatani N."/>
            <person name="Nakanishi M."/>
            <person name="Meirelles P."/>
            <person name="Mino S."/>
            <person name="Suda W."/>
            <person name="Oshima K."/>
            <person name="Hattori M."/>
            <person name="Ohkuma M."/>
            <person name="Hosokawa M."/>
            <person name="Miyashita K."/>
            <person name="Thompson F.L."/>
            <person name="Niwa A."/>
            <person name="Sawabe T."/>
            <person name="Sawabe T."/>
        </authorList>
    </citation>
    <scope>NUCLEOTIDE SEQUENCE [LARGE SCALE GENOMIC DNA]</scope>
    <source>
        <strain evidence="5">JCM19302</strain>
    </source>
</reference>
<evidence type="ECO:0000313" key="5">
    <source>
        <dbReference type="Proteomes" id="UP000029646"/>
    </source>
</evidence>
<keyword evidence="3" id="KW-1133">Transmembrane helix</keyword>
<sequence>MLKADIKIPIIEQFIMEHKILVFFIGVFFTTSTIWGQTTAIPDAAFENYLETHDANGNIVEVGDDNSLGDGIEANGLVFTDRINAALILSIDNLNINTLTGIEGFNNLETLICNNNNLLTLDVSSNLNLKSLLCGSNQLSDLDVSTNSNLEDLDCSSNQITALDVTNNTLLKSLNCSNNRITNIDVSQNIDVTSLSISNNRIDALLVNNNPDLESLFCASNQILALDLASNTNLKILDASNNSIINLDLSTINTVACPDPQTDPVTLCQGPSSINVSNNQLTSLYISNGFNDW</sequence>
<dbReference type="SUPFAM" id="SSF52058">
    <property type="entry name" value="L domain-like"/>
    <property type="match status" value="1"/>
</dbReference>
<name>A0A090W0V3_9FLAO</name>
<proteinExistence type="predicted"/>
<dbReference type="PANTHER" id="PTHR47566:SF1">
    <property type="entry name" value="PROTEIN NUD1"/>
    <property type="match status" value="1"/>
</dbReference>
<comment type="caution">
    <text evidence="4">The sequence shown here is derived from an EMBL/GenBank/DDBJ whole genome shotgun (WGS) entry which is preliminary data.</text>
</comment>
<dbReference type="Gene3D" id="3.80.10.10">
    <property type="entry name" value="Ribonuclease Inhibitor"/>
    <property type="match status" value="1"/>
</dbReference>
<organism evidence="4 5">
    <name type="scientific">Jejuia pallidilutea</name>
    <dbReference type="NCBI Taxonomy" id="504487"/>
    <lineage>
        <taxon>Bacteria</taxon>
        <taxon>Pseudomonadati</taxon>
        <taxon>Bacteroidota</taxon>
        <taxon>Flavobacteriia</taxon>
        <taxon>Flavobacteriales</taxon>
        <taxon>Flavobacteriaceae</taxon>
        <taxon>Jejuia</taxon>
    </lineage>
</organism>
<evidence type="ECO:0000256" key="3">
    <source>
        <dbReference type="SAM" id="Phobius"/>
    </source>
</evidence>
<keyword evidence="2" id="KW-0677">Repeat</keyword>
<dbReference type="GO" id="GO:0035591">
    <property type="term" value="F:signaling adaptor activity"/>
    <property type="evidence" value="ECO:0007669"/>
    <property type="project" value="TreeGrafter"/>
</dbReference>
<keyword evidence="3" id="KW-0812">Transmembrane</keyword>
<feature type="transmembrane region" description="Helical" evidence="3">
    <location>
        <begin position="20"/>
        <end position="38"/>
    </location>
</feature>